<dbReference type="EMBL" id="PPUZ01000029">
    <property type="protein sequence ID" value="RZM80963.1"/>
    <property type="molecule type" value="Genomic_DNA"/>
</dbReference>
<comment type="caution">
    <text evidence="1">The sequence shown here is derived from an EMBL/GenBank/DDBJ whole genome shotgun (WGS) entry which is preliminary data.</text>
</comment>
<dbReference type="RefSeq" id="WP_130245019.1">
    <property type="nucleotide sequence ID" value="NZ_PPUZ01000029.1"/>
</dbReference>
<organism evidence="1 2">
    <name type="scientific">Pseudoalteromonas rubra</name>
    <dbReference type="NCBI Taxonomy" id="43658"/>
    <lineage>
        <taxon>Bacteria</taxon>
        <taxon>Pseudomonadati</taxon>
        <taxon>Pseudomonadota</taxon>
        <taxon>Gammaproteobacteria</taxon>
        <taxon>Alteromonadales</taxon>
        <taxon>Pseudoalteromonadaceae</taxon>
        <taxon>Pseudoalteromonas</taxon>
    </lineage>
</organism>
<proteinExistence type="predicted"/>
<sequence length="733" mass="81324">MPISLPSLPPHQLLRLSGLFQDYTGPACLFKSQHSESTTFDALGGHVITNGALTVTLLDRPVHMQAQAEQPATPWLSYQMSALLAGAAALPFQQVPNISGQADTQIQLAACLSTRPDAVIADTLIAHGAALPCIFSCEDVKALEPGESLSLDTQGTLLLNTSVKWSELLCQNFHLFSRWLGQGELLDLSFDANLTASLEVTVRGSHQVIFSRPVDAPHTLRLSYTKSGVHGTQSTTGAKITAQFRDSAAFQATYTAMVQAIFQRSAQDIEALTEKLSITPLPANLAPTVKALLKRLGLDRLEQLRPRITQIQRDLKTTIRKAAQSGLELSFYYQYNRIQTDQALVQLTVSDQALTLALHKAALSGKLLSQLHQHQAQINVEQFFNQRATQLNQSWGFQLNLFSWQAMSREDAEFSVTTTENAHGEVTLSGQGLRSYQDQVGDVKRRFYLDFAACMPTFRPPQLISMRDFELTLTLASTTQHASLDEKTACQLADELAIWRLIAPGEVDNVAKRLYQTLKNQQDVKLTQTLTLPGHVFRDLLPTLADASASRLAQALAAALPRHTQLPECRANPLVRCAFYAPAFEHYLSADQPKPDHVVESAITRLAQLRQYESAHKERDWRNKPGPTLGRMMQMHPTLKTDLDSLIKGMQQLNEDASLNGDPAVLKEIYQQFDNMGAQHFYMRFFAYYLQLSFAELGDEHSVLHTTGVIEFGPQTTRQALLLTCTAPTRHAL</sequence>
<gene>
    <name evidence="1" type="ORF">C3B51_10605</name>
</gene>
<reference evidence="1 2" key="1">
    <citation type="submission" date="2018-01" db="EMBL/GenBank/DDBJ databases">
        <title>Co-occurrence of chitin degradation, pigmentation and bioactivity in marine Pseudoalteromonas.</title>
        <authorList>
            <person name="Paulsen S."/>
            <person name="Gram L."/>
            <person name="Machado H."/>
        </authorList>
    </citation>
    <scope>NUCLEOTIDE SEQUENCE [LARGE SCALE GENOMIC DNA]</scope>
    <source>
        <strain evidence="1 2">S1946</strain>
    </source>
</reference>
<name>A0A4Q7ED69_9GAMM</name>
<evidence type="ECO:0000313" key="2">
    <source>
        <dbReference type="Proteomes" id="UP000292345"/>
    </source>
</evidence>
<dbReference type="AlphaFoldDB" id="A0A4Q7ED69"/>
<dbReference type="Proteomes" id="UP000292345">
    <property type="component" value="Unassembled WGS sequence"/>
</dbReference>
<protein>
    <submittedName>
        <fullName evidence="1">Uncharacterized protein</fullName>
    </submittedName>
</protein>
<accession>A0A4Q7ED69</accession>
<evidence type="ECO:0000313" key="1">
    <source>
        <dbReference type="EMBL" id="RZM80963.1"/>
    </source>
</evidence>